<sequence>MESSEDDAGPATIASRRASARERDVGQAEDLDAPTGIYQQDRTESRTSCQTPAMSEDNFDGDSVPSPSVQDVNTSTEAILDMIDEIVDGPGAPKRIPIASDTLLVAHEIASEDDSGLSQELLNTNSTESLTPIPDVSPALDVNADDTVVNSSATEQQISAELNIASVNSENMCQERLLIPTEECTTTEKECIVSQVELEPSSSQTLSNIPSSSAFHVQSVSETVSESEKTDRTVKCVTSSEIQNRIRIESAESTSSDCSVSEDKIAEPTTKVPLRRRLVRPARCDRRSDCTVSSSVDLKSVNINTIVSVSENVPKDVTSSSDSNQSVHEVLRPEVSVLNEISISKIEIPAGSPKKIKLIRQKPVLKDKESIVENLQQFKVEKEQCQPTSSGTVLISEITKDIPCNLETSQPLKSTDSLNVNKSEDCPSQTNDVNDVSLDYCEAQKIQKSEIAVNMFIEANLNAEPKYGSAPDFLSFNVNDVRENENDKNESVSLNAVSEVLTGLSETSSNKHNQLIVDVASTSNKETLNAKVITKENSSLTQEEKIIIPPIKLNVCLPDTEIANLNDQNRAEVQMEHIAELEPCKQVPKLTIKLGIKPPEEVKSPIPKVTIKSIRTDEQSFLRAEDEQEKPTVTKFNIKPILKPQSEIHETSSNYVKDEENDQQILSVTRLNIKPIPKPQSDQKKTHSAVKGDHKTESLQIPSITKLNIKPILKPPEKINDSHRQSSSSEISESEYSENDETTSTSDHASASDHGSEDVPKVTIRLGKVGTESEGKFYTDQNVPKFTIKSLQNTDTEIQETNLKLLITSQSDEKRLEKIPKLTIKTVTKTDSQPLSPKLTIKPLKSPDGAIKESEIPKLKITSESYCGSPDYKDSSHVPKITIKPITKMDVDSSSKTFKKSFTSDVAEQIPIITKLNIKPVLKLDCGETSNIVEEKVPVISKLNIKPVLKPKDNDNIDSNVENVPKITKLNIKPIKNPEENSSDEKDCDGLNADTNKDSVPVVTKINIKPIVKPLEEDISKDSENQSSETGNSSDDNADHIPVVTKLNIKPIIKPADFDENSRLHKTNEQSIPTVTRLNIKPLVKPEEINASKKESLKSSDSKVSSVPVVTKLNIKPVTKSDVNEIGHDENKEEVCSKNPPIVMKINMKAVAETASKENVKGEHSLCNNVNTHFSLSKHSTEMSESRSEGDFSENLLTCSQEPYSSDISKTDLVQKGKIEEHRDLGLHNCVTINVDDGLSNIPNIHSKNENLLLDLSTHDSIVKHVPVTSSITTQSITKENHPEPKQQFLFTEKQVSQKFNVISTYGEPPVGTSGTFKQKSIASSLQNCTLLKKLLENTKEPIENIELSHRSTVNCLSADQQESQLTFRKDFSNCNIPQATTKGNDSDSINYNDKKKIISTHSININENRKLTEENIFVNQGICEKSNENLTKPLEISISEKVVTQSSGQDSPRIILKINKTDHGPSAKIITEETKRPDSPHKSYIENIQEKSSEKESSKRYTTNSKRRQNTPDSPTVAVGKRLRSSRIVESVEKSPIIKRNTGKRSTSESSPPQMKDTEISILDNKRLKLEQLLTSNKSLTITPVASKISPTSPTKSIEIKQSPRSVNHSILNNENCAKNGNSKLHNILSNLQAKQMQSISLIDSNNSIKSVMTNPEVISDPPVSGMADVTESVSENCHPKVQEMLINENSDFRDNSIPTDEASQDPLEVDTSKISENVANESSIAIRPEEFTPQPKKRGRPRKLPTSEGAKPVTLPVTALEERPQRSLRLTRERPSIVTKPRGGRGRGRGGRRAEAEPSLAANPTHPTDNPTEEIDPTSSRVKLPRLTEALDRMPGGCVTPLSSRRRGSVEPEPKVVLEAVTLDEMTVRPESTPGRGRGSRGGRTPRGRTPRSRARGRGGGRGAVYMKETLGIYGRVCGPATTTVQLFEEETCMMDDNATPAKPSHLLDEDSQSSIKSLTNESSKLKKSKFADLFDSNKQWTAADVKEYIWPHPGNSEPQVMMIQEQVAMFLGVKSFKRRYPELKRRSIVGDEKDYVLAKRLATEALCDLGITAVDASEVLDIMLSDYPHKYEEYRAYQRERQLTEPEEIVTEVKMEDKLTKSDVKSEKSSDHKPEGPKIDPEKLRQDMAAAAIASASEWNARMNASRSVACVDLQSMTVHRRRPPAPRPAHHVRPPAGFYPHALLPGQYQHAYRIYTPEQLRYFPLNTVLAAPPASVSPECSSESEPESGSASDSSVHSDSHTQQAKRKRVSKVKRSSQAEKEKEKEKEKELEPAEVEDTCRACKLRLEGNRKHTHERFLVCATCNAKLHPGCVELGPDTIRKCREYPWQCAECKTCGQCSRPADDDKMLFCDLCDRGFHSYCVGLPEVPTGRWHCVECAICKSCGARSPAGAAAAGGAAGDAAPEWHHQTKRGPGGHKVYSHSLCTPCARAYRIGRYCPLCDRSFVGPKGTMQLVICKLCDRQLHQECVRTTVSVLKVLDYTCGECRRGGITSRAAAVRLAPRTIATLFMAKRRFNKYAHRQYMLSRTEPEPEPDPLDVAAPSD</sequence>
<feature type="compositionally biased region" description="Basic and acidic residues" evidence="10">
    <location>
        <begin position="681"/>
        <end position="697"/>
    </location>
</feature>
<dbReference type="GO" id="GO:0005634">
    <property type="term" value="C:nucleus"/>
    <property type="evidence" value="ECO:0007669"/>
    <property type="project" value="UniProtKB-SubCell"/>
</dbReference>
<evidence type="ECO:0000256" key="3">
    <source>
        <dbReference type="ARBA" id="ARBA00022737"/>
    </source>
</evidence>
<evidence type="ECO:0000256" key="8">
    <source>
        <dbReference type="ARBA" id="ARBA00023242"/>
    </source>
</evidence>
<evidence type="ECO:0000256" key="7">
    <source>
        <dbReference type="ARBA" id="ARBA00023163"/>
    </source>
</evidence>
<dbReference type="SMART" id="SM00249">
    <property type="entry name" value="PHD"/>
    <property type="match status" value="3"/>
</dbReference>
<feature type="compositionally biased region" description="Basic and acidic residues" evidence="10">
    <location>
        <begin position="1461"/>
        <end position="1500"/>
    </location>
</feature>
<keyword evidence="4 9" id="KW-0863">Zinc-finger</keyword>
<keyword evidence="5" id="KW-0862">Zinc</keyword>
<comment type="subcellular location">
    <subcellularLocation>
        <location evidence="1">Nucleus</location>
    </subcellularLocation>
</comment>
<feature type="compositionally biased region" description="Acidic residues" evidence="10">
    <location>
        <begin position="732"/>
        <end position="741"/>
    </location>
</feature>
<feature type="compositionally biased region" description="Basic and acidic residues" evidence="10">
    <location>
        <begin position="1762"/>
        <end position="1777"/>
    </location>
</feature>
<proteinExistence type="predicted"/>
<feature type="compositionally biased region" description="Basic and acidic residues" evidence="10">
    <location>
        <begin position="750"/>
        <end position="760"/>
    </location>
</feature>
<dbReference type="RefSeq" id="XP_028034621.1">
    <property type="nucleotide sequence ID" value="XM_028178820.1"/>
</dbReference>
<evidence type="ECO:0000256" key="6">
    <source>
        <dbReference type="ARBA" id="ARBA00023015"/>
    </source>
</evidence>
<evidence type="ECO:0000313" key="14">
    <source>
        <dbReference type="RefSeq" id="XP_028034621.1"/>
    </source>
</evidence>
<feature type="compositionally biased region" description="Basic residues" evidence="10">
    <location>
        <begin position="2248"/>
        <end position="2259"/>
    </location>
</feature>
<evidence type="ECO:0000256" key="5">
    <source>
        <dbReference type="ARBA" id="ARBA00022833"/>
    </source>
</evidence>
<dbReference type="PANTHER" id="PTHR45888">
    <property type="entry name" value="HL01030P-RELATED"/>
    <property type="match status" value="1"/>
</dbReference>
<feature type="compositionally biased region" description="Polar residues" evidence="10">
    <location>
        <begin position="1714"/>
        <end position="1725"/>
    </location>
</feature>
<dbReference type="PROSITE" id="PS50016">
    <property type="entry name" value="ZF_PHD_2"/>
    <property type="match status" value="2"/>
</dbReference>
<evidence type="ECO:0000256" key="10">
    <source>
        <dbReference type="SAM" id="MobiDB-lite"/>
    </source>
</evidence>
<reference evidence="13 14" key="1">
    <citation type="submission" date="2025-04" db="UniProtKB">
        <authorList>
            <consortium name="RefSeq"/>
        </authorList>
    </citation>
    <scope>IDENTIFICATION</scope>
    <source>
        <tissue evidence="13 14">Silk gland</tissue>
    </source>
</reference>
<accession>A0A6J2JXM9</accession>
<dbReference type="Gene3D" id="3.30.40.10">
    <property type="entry name" value="Zinc/RING finger domain, C3HC4 (zinc finger)"/>
    <property type="match status" value="2"/>
</dbReference>
<gene>
    <name evidence="13 14" type="primary">LOC114246345</name>
</gene>
<feature type="region of interest" description="Disordered" evidence="10">
    <location>
        <begin position="2217"/>
        <end position="2275"/>
    </location>
</feature>
<feature type="region of interest" description="Disordered" evidence="10">
    <location>
        <begin position="2529"/>
        <end position="2548"/>
    </location>
</feature>
<dbReference type="InterPro" id="IPR001965">
    <property type="entry name" value="Znf_PHD"/>
</dbReference>
<dbReference type="GeneID" id="114246345"/>
<keyword evidence="7" id="KW-0804">Transcription</keyword>
<dbReference type="GO" id="GO:0008270">
    <property type="term" value="F:zinc ion binding"/>
    <property type="evidence" value="ECO:0007669"/>
    <property type="project" value="UniProtKB-KW"/>
</dbReference>
<dbReference type="InterPro" id="IPR013083">
    <property type="entry name" value="Znf_RING/FYVE/PHD"/>
</dbReference>
<keyword evidence="2" id="KW-0479">Metal-binding</keyword>
<evidence type="ECO:0000313" key="13">
    <source>
        <dbReference type="RefSeq" id="XP_028034620.1"/>
    </source>
</evidence>
<feature type="compositionally biased region" description="Basic and acidic residues" evidence="10">
    <location>
        <begin position="715"/>
        <end position="724"/>
    </location>
</feature>
<feature type="compositionally biased region" description="Low complexity" evidence="10">
    <location>
        <begin position="2217"/>
        <end position="2247"/>
    </location>
</feature>
<dbReference type="CDD" id="cd15529">
    <property type="entry name" value="PHD2_PHF10"/>
    <property type="match status" value="1"/>
</dbReference>
<feature type="compositionally biased region" description="Polar residues" evidence="10">
    <location>
        <begin position="1545"/>
        <end position="1554"/>
    </location>
</feature>
<feature type="compositionally biased region" description="Basic residues" evidence="10">
    <location>
        <begin position="1880"/>
        <end position="1901"/>
    </location>
</feature>
<evidence type="ECO:0000256" key="9">
    <source>
        <dbReference type="PROSITE-ProRule" id="PRU00146"/>
    </source>
</evidence>
<feature type="compositionally biased region" description="Basic residues" evidence="10">
    <location>
        <begin position="1784"/>
        <end position="1793"/>
    </location>
</feature>
<keyword evidence="12" id="KW-1185">Reference proteome</keyword>
<feature type="region of interest" description="Disordered" evidence="10">
    <location>
        <begin position="1693"/>
        <end position="1854"/>
    </location>
</feature>
<name>A0A6J2JXM9_BOMMA</name>
<dbReference type="RefSeq" id="XP_028034620.1">
    <property type="nucleotide sequence ID" value="XM_028178819.1"/>
</dbReference>
<feature type="compositionally biased region" description="Basic and acidic residues" evidence="10">
    <location>
        <begin position="1015"/>
        <end position="1024"/>
    </location>
</feature>
<feature type="region of interest" description="Disordered" evidence="10">
    <location>
        <begin position="1461"/>
        <end position="1560"/>
    </location>
</feature>
<keyword evidence="3" id="KW-0677">Repeat</keyword>
<feature type="region of interest" description="Disordered" evidence="10">
    <location>
        <begin position="1867"/>
        <end position="1905"/>
    </location>
</feature>
<feature type="region of interest" description="Disordered" evidence="10">
    <location>
        <begin position="1015"/>
        <end position="1041"/>
    </location>
</feature>
<feature type="compositionally biased region" description="Polar residues" evidence="10">
    <location>
        <begin position="1025"/>
        <end position="1035"/>
    </location>
</feature>
<feature type="domain" description="PHD-type" evidence="11">
    <location>
        <begin position="2334"/>
        <end position="2385"/>
    </location>
</feature>
<feature type="region of interest" description="Disordered" evidence="10">
    <location>
        <begin position="1"/>
        <end position="70"/>
    </location>
</feature>
<dbReference type="SUPFAM" id="SSF57903">
    <property type="entry name" value="FYVE/PHD zinc finger"/>
    <property type="match status" value="2"/>
</dbReference>
<keyword evidence="6" id="KW-0805">Transcription regulation</keyword>
<evidence type="ECO:0000256" key="2">
    <source>
        <dbReference type="ARBA" id="ARBA00022723"/>
    </source>
</evidence>
<feature type="domain" description="PHD-type" evidence="11">
    <location>
        <begin position="2439"/>
        <end position="2493"/>
    </location>
</feature>
<dbReference type="Pfam" id="PF00628">
    <property type="entry name" value="PHD"/>
    <property type="match status" value="1"/>
</dbReference>
<dbReference type="OrthoDB" id="1903104at2759"/>
<organism evidence="12 14">
    <name type="scientific">Bombyx mandarina</name>
    <name type="common">Wild silk moth</name>
    <name type="synonym">Wild silkworm</name>
    <dbReference type="NCBI Taxonomy" id="7092"/>
    <lineage>
        <taxon>Eukaryota</taxon>
        <taxon>Metazoa</taxon>
        <taxon>Ecdysozoa</taxon>
        <taxon>Arthropoda</taxon>
        <taxon>Hexapoda</taxon>
        <taxon>Insecta</taxon>
        <taxon>Pterygota</taxon>
        <taxon>Neoptera</taxon>
        <taxon>Endopterygota</taxon>
        <taxon>Lepidoptera</taxon>
        <taxon>Glossata</taxon>
        <taxon>Ditrysia</taxon>
        <taxon>Bombycoidea</taxon>
        <taxon>Bombycidae</taxon>
        <taxon>Bombycinae</taxon>
        <taxon>Bombyx</taxon>
    </lineage>
</organism>
<feature type="region of interest" description="Disordered" evidence="10">
    <location>
        <begin position="972"/>
        <end position="996"/>
    </location>
</feature>
<feature type="region of interest" description="Disordered" evidence="10">
    <location>
        <begin position="2097"/>
        <end position="2123"/>
    </location>
</feature>
<evidence type="ECO:0000256" key="1">
    <source>
        <dbReference type="ARBA" id="ARBA00004123"/>
    </source>
</evidence>
<dbReference type="InterPro" id="IPR019787">
    <property type="entry name" value="Znf_PHD-finger"/>
</dbReference>
<evidence type="ECO:0000256" key="4">
    <source>
        <dbReference type="ARBA" id="ARBA00022771"/>
    </source>
</evidence>
<feature type="compositionally biased region" description="Basic and acidic residues" evidence="10">
    <location>
        <begin position="2261"/>
        <end position="2275"/>
    </location>
</feature>
<keyword evidence="8" id="KW-0539">Nucleus</keyword>
<dbReference type="CTD" id="32965"/>
<dbReference type="KEGG" id="bman:114246345"/>
<dbReference type="Proteomes" id="UP000504629">
    <property type="component" value="Unplaced"/>
</dbReference>
<dbReference type="InterPro" id="IPR011011">
    <property type="entry name" value="Znf_FYVE_PHD"/>
</dbReference>
<feature type="region of interest" description="Disordered" evidence="10">
    <location>
        <begin position="670"/>
        <end position="761"/>
    </location>
</feature>
<dbReference type="CDD" id="cd21085">
    <property type="entry name" value="WH_NTD_PHF10"/>
    <property type="match status" value="1"/>
</dbReference>
<evidence type="ECO:0000259" key="11">
    <source>
        <dbReference type="PROSITE" id="PS50016"/>
    </source>
</evidence>
<feature type="compositionally biased region" description="Basic and acidic residues" evidence="10">
    <location>
        <begin position="976"/>
        <end position="989"/>
    </location>
</feature>
<dbReference type="PANTHER" id="PTHR45888:SF4">
    <property type="entry name" value="PHD FINGER PROTEIN 10"/>
    <property type="match status" value="1"/>
</dbReference>
<protein>
    <submittedName>
        <fullName evidence="13">Uncharacterized protein LOC114246345 isoform X1</fullName>
    </submittedName>
    <submittedName>
        <fullName evidence="14">Uncharacterized protein LOC114246345 isoform X2</fullName>
    </submittedName>
</protein>
<evidence type="ECO:0000313" key="12">
    <source>
        <dbReference type="Proteomes" id="UP000504629"/>
    </source>
</evidence>